<dbReference type="AlphaFoldDB" id="A0A6M3IGA1"/>
<protein>
    <submittedName>
        <fullName evidence="1">Uncharacterized protein</fullName>
    </submittedName>
</protein>
<sequence length="74" mass="8482">MKVIGMKRWGKGSLLIEPHREYDLPEKVALDVIRRGVARAAPAATQPAVQVQVIEEAPRDRMMKRPRGRPRKIR</sequence>
<name>A0A6M3IGA1_9ZZZZ</name>
<dbReference type="EMBL" id="MT141219">
    <property type="protein sequence ID" value="QJA56445.1"/>
    <property type="molecule type" value="Genomic_DNA"/>
</dbReference>
<proteinExistence type="predicted"/>
<evidence type="ECO:0000313" key="1">
    <source>
        <dbReference type="EMBL" id="QJA56445.1"/>
    </source>
</evidence>
<gene>
    <name evidence="1" type="ORF">MM415B01842_0004</name>
</gene>
<reference evidence="1" key="1">
    <citation type="submission" date="2020-03" db="EMBL/GenBank/DDBJ databases">
        <title>The deep terrestrial virosphere.</title>
        <authorList>
            <person name="Holmfeldt K."/>
            <person name="Nilsson E."/>
            <person name="Simone D."/>
            <person name="Lopez-Fernandez M."/>
            <person name="Wu X."/>
            <person name="de Brujin I."/>
            <person name="Lundin D."/>
            <person name="Andersson A."/>
            <person name="Bertilsson S."/>
            <person name="Dopson M."/>
        </authorList>
    </citation>
    <scope>NUCLEOTIDE SEQUENCE</scope>
    <source>
        <strain evidence="1">MM415B01842</strain>
    </source>
</reference>
<accession>A0A6M3IGA1</accession>
<organism evidence="1">
    <name type="scientific">viral metagenome</name>
    <dbReference type="NCBI Taxonomy" id="1070528"/>
    <lineage>
        <taxon>unclassified sequences</taxon>
        <taxon>metagenomes</taxon>
        <taxon>organismal metagenomes</taxon>
    </lineage>
</organism>